<feature type="domain" description="ABC transporter" evidence="10">
    <location>
        <begin position="376"/>
        <end position="596"/>
    </location>
</feature>
<feature type="transmembrane region" description="Helical" evidence="9">
    <location>
        <begin position="276"/>
        <end position="297"/>
    </location>
</feature>
<keyword evidence="6 12" id="KW-0067">ATP-binding</keyword>
<keyword evidence="8 9" id="KW-0472">Membrane</keyword>
<dbReference type="PROSITE" id="PS00675">
    <property type="entry name" value="SIGMA54_INTERACT_1"/>
    <property type="match status" value="1"/>
</dbReference>
<dbReference type="SMART" id="SM00382">
    <property type="entry name" value="AAA"/>
    <property type="match status" value="1"/>
</dbReference>
<reference evidence="13" key="1">
    <citation type="journal article" date="2019" name="Int. J. Syst. Evol. Microbiol.">
        <title>The Global Catalogue of Microorganisms (GCM) 10K type strain sequencing project: providing services to taxonomists for standard genome sequencing and annotation.</title>
        <authorList>
            <consortium name="The Broad Institute Genomics Platform"/>
            <consortium name="The Broad Institute Genome Sequencing Center for Infectious Disease"/>
            <person name="Wu L."/>
            <person name="Ma J."/>
        </authorList>
    </citation>
    <scope>NUCLEOTIDE SEQUENCE [LARGE SCALE GENOMIC DNA]</scope>
    <source>
        <strain evidence="13">CCUG 43117</strain>
    </source>
</reference>
<dbReference type="GO" id="GO:0005524">
    <property type="term" value="F:ATP binding"/>
    <property type="evidence" value="ECO:0007669"/>
    <property type="project" value="UniProtKB-KW"/>
</dbReference>
<evidence type="ECO:0000313" key="12">
    <source>
        <dbReference type="EMBL" id="MFC5506811.1"/>
    </source>
</evidence>
<keyword evidence="4 9" id="KW-0812">Transmembrane</keyword>
<feature type="transmembrane region" description="Helical" evidence="9">
    <location>
        <begin position="309"/>
        <end position="328"/>
    </location>
</feature>
<dbReference type="InterPro" id="IPR050835">
    <property type="entry name" value="ABC_transporter_sub-D"/>
</dbReference>
<keyword evidence="13" id="KW-1185">Reference proteome</keyword>
<evidence type="ECO:0000259" key="10">
    <source>
        <dbReference type="PROSITE" id="PS50893"/>
    </source>
</evidence>
<dbReference type="SUPFAM" id="SSF52540">
    <property type="entry name" value="P-loop containing nucleoside triphosphate hydrolases"/>
    <property type="match status" value="1"/>
</dbReference>
<dbReference type="InterPro" id="IPR017871">
    <property type="entry name" value="ABC_transporter-like_CS"/>
</dbReference>
<dbReference type="PROSITE" id="PS00211">
    <property type="entry name" value="ABC_TRANSPORTER_1"/>
    <property type="match status" value="1"/>
</dbReference>
<dbReference type="InterPro" id="IPR011527">
    <property type="entry name" value="ABC1_TM_dom"/>
</dbReference>
<organism evidence="12 13">
    <name type="scientific">Bosea massiliensis</name>
    <dbReference type="NCBI Taxonomy" id="151419"/>
    <lineage>
        <taxon>Bacteria</taxon>
        <taxon>Pseudomonadati</taxon>
        <taxon>Pseudomonadota</taxon>
        <taxon>Alphaproteobacteria</taxon>
        <taxon>Hyphomicrobiales</taxon>
        <taxon>Boseaceae</taxon>
        <taxon>Bosea</taxon>
    </lineage>
</organism>
<feature type="transmembrane region" description="Helical" evidence="9">
    <location>
        <begin position="74"/>
        <end position="95"/>
    </location>
</feature>
<comment type="caution">
    <text evidence="12">The sequence shown here is derived from an EMBL/GenBank/DDBJ whole genome shotgun (WGS) entry which is preliminary data.</text>
</comment>
<feature type="domain" description="ABC transmembrane type-1" evidence="11">
    <location>
        <begin position="138"/>
        <end position="336"/>
    </location>
</feature>
<keyword evidence="5" id="KW-0547">Nucleotide-binding</keyword>
<protein>
    <submittedName>
        <fullName evidence="12">ABC transporter ATP-binding protein/permease</fullName>
    </submittedName>
</protein>
<dbReference type="CDD" id="cd03223">
    <property type="entry name" value="ABCD_peroxisomal_ALDP"/>
    <property type="match status" value="1"/>
</dbReference>
<keyword evidence="3" id="KW-0813">Transport</keyword>
<dbReference type="PANTHER" id="PTHR11384">
    <property type="entry name" value="ATP-BINDING CASSETTE, SUB-FAMILY D MEMBER"/>
    <property type="match status" value="1"/>
</dbReference>
<evidence type="ECO:0000256" key="1">
    <source>
        <dbReference type="ARBA" id="ARBA00004651"/>
    </source>
</evidence>
<evidence type="ECO:0000256" key="3">
    <source>
        <dbReference type="ARBA" id="ARBA00022448"/>
    </source>
</evidence>
<feature type="transmembrane region" description="Helical" evidence="9">
    <location>
        <begin position="153"/>
        <end position="172"/>
    </location>
</feature>
<dbReference type="Gene3D" id="1.20.1560.10">
    <property type="entry name" value="ABC transporter type 1, transmembrane domain"/>
    <property type="match status" value="1"/>
</dbReference>
<dbReference type="PROSITE" id="PS50893">
    <property type="entry name" value="ABC_TRANSPORTER_2"/>
    <property type="match status" value="1"/>
</dbReference>
<accession>A0ABW0P250</accession>
<dbReference type="SUPFAM" id="SSF90123">
    <property type="entry name" value="ABC transporter transmembrane region"/>
    <property type="match status" value="1"/>
</dbReference>
<evidence type="ECO:0000259" key="11">
    <source>
        <dbReference type="PROSITE" id="PS50929"/>
    </source>
</evidence>
<evidence type="ECO:0000313" key="13">
    <source>
        <dbReference type="Proteomes" id="UP001596060"/>
    </source>
</evidence>
<dbReference type="InterPro" id="IPR025662">
    <property type="entry name" value="Sigma_54_int_dom_ATP-bd_1"/>
</dbReference>
<dbReference type="PANTHER" id="PTHR11384:SF59">
    <property type="entry name" value="LYSOSOMAL COBALAMIN TRANSPORTER ABCD4"/>
    <property type="match status" value="1"/>
</dbReference>
<name>A0ABW0P250_9HYPH</name>
<evidence type="ECO:0000256" key="5">
    <source>
        <dbReference type="ARBA" id="ARBA00022741"/>
    </source>
</evidence>
<dbReference type="RefSeq" id="WP_067253614.1">
    <property type="nucleotide sequence ID" value="NZ_JBHSLU010000051.1"/>
</dbReference>
<gene>
    <name evidence="12" type="ORF">ACFPN9_16290</name>
</gene>
<feature type="transmembrane region" description="Helical" evidence="9">
    <location>
        <begin position="192"/>
        <end position="212"/>
    </location>
</feature>
<dbReference type="InterPro" id="IPR003593">
    <property type="entry name" value="AAA+_ATPase"/>
</dbReference>
<comment type="similarity">
    <text evidence="2">Belongs to the ABC transporter superfamily.</text>
</comment>
<dbReference type="EMBL" id="JBHSLU010000051">
    <property type="protein sequence ID" value="MFC5506811.1"/>
    <property type="molecule type" value="Genomic_DNA"/>
</dbReference>
<evidence type="ECO:0000256" key="6">
    <source>
        <dbReference type="ARBA" id="ARBA00022840"/>
    </source>
</evidence>
<dbReference type="InterPro" id="IPR036640">
    <property type="entry name" value="ABC1_TM_sf"/>
</dbReference>
<evidence type="ECO:0000256" key="8">
    <source>
        <dbReference type="ARBA" id="ARBA00023136"/>
    </source>
</evidence>
<dbReference type="InterPro" id="IPR027417">
    <property type="entry name" value="P-loop_NTPase"/>
</dbReference>
<proteinExistence type="inferred from homology"/>
<dbReference type="Pfam" id="PF00005">
    <property type="entry name" value="ABC_tran"/>
    <property type="match status" value="1"/>
</dbReference>
<keyword evidence="7 9" id="KW-1133">Transmembrane helix</keyword>
<dbReference type="Gene3D" id="3.40.50.300">
    <property type="entry name" value="P-loop containing nucleotide triphosphate hydrolases"/>
    <property type="match status" value="1"/>
</dbReference>
<evidence type="ECO:0000256" key="2">
    <source>
        <dbReference type="ARBA" id="ARBA00005417"/>
    </source>
</evidence>
<evidence type="ECO:0000256" key="9">
    <source>
        <dbReference type="SAM" id="Phobius"/>
    </source>
</evidence>
<dbReference type="Pfam" id="PF06472">
    <property type="entry name" value="ABC_membrane_2"/>
    <property type="match status" value="1"/>
</dbReference>
<sequence length="602" mass="66351">MTDLPRPSERSRMRRFFGLALPFWSGPTRLRAWTLTFTVLVFVAAQLATAVGVNTWNRLFFDALEKRDAGAAWQIAAWLPLLVGVSALTLSGLVISRMLLQMRWREYLTRRLAGWWIADQRYYRLQFVAREQAAPEYRIAEDVRLAIEPLVEFAIGLISAFVTAATFAAILWHVAGSARFTLGGVAFEIPSYMALAAIGYAVVASLAAYVTGRPLVGRIAAKNEMEALFRAEMTRLRENAESIALIRGDSDERDAVGESYGRVVAAWLRVIRQQGVIALVLNTNGALFPIVPLLLIAPKYLSGDVTLGAVMQVVAAFSAVQAALIWFVDNFVRLAEWFASVTRVDELQEALEGVDIGTVMEGDTQISLQESDDGAIHLDRLSIAHSNGRAVITDASVVIGLGEKVLIVGESGTGKSTLIRALAGLWPWGSGSIAVPRGKSIAFVPQKPYLPMGDLRTVLLYPEADNPVPDEVLVAALRRCGLGYLARRLDDDDKWERILSGGERQRIAFARLVIRRPDIIIMDEATSALDEDSQNHLLGLFEAELGHATLISVGHRPGLEDFHDRKITLEKRRAGAHMTSRRLGKSLWRLFRARDAANDEVG</sequence>
<evidence type="ECO:0000256" key="7">
    <source>
        <dbReference type="ARBA" id="ARBA00022989"/>
    </source>
</evidence>
<evidence type="ECO:0000256" key="4">
    <source>
        <dbReference type="ARBA" id="ARBA00022692"/>
    </source>
</evidence>
<dbReference type="PROSITE" id="PS50929">
    <property type="entry name" value="ABC_TM1F"/>
    <property type="match status" value="1"/>
</dbReference>
<comment type="subcellular location">
    <subcellularLocation>
        <location evidence="1">Cell membrane</location>
        <topology evidence="1">Multi-pass membrane protein</topology>
    </subcellularLocation>
</comment>
<dbReference type="InterPro" id="IPR003439">
    <property type="entry name" value="ABC_transporter-like_ATP-bd"/>
</dbReference>
<dbReference type="Proteomes" id="UP001596060">
    <property type="component" value="Unassembled WGS sequence"/>
</dbReference>